<protein>
    <recommendedName>
        <fullName evidence="5">Secreted protein</fullName>
    </recommendedName>
</protein>
<gene>
    <name evidence="3" type="ORF">IEO21_08217</name>
</gene>
<keyword evidence="2" id="KW-0732">Signal</keyword>
<evidence type="ECO:0008006" key="5">
    <source>
        <dbReference type="Google" id="ProtNLM"/>
    </source>
</evidence>
<organism evidence="3 4">
    <name type="scientific">Rhodonia placenta</name>
    <dbReference type="NCBI Taxonomy" id="104341"/>
    <lineage>
        <taxon>Eukaryota</taxon>
        <taxon>Fungi</taxon>
        <taxon>Dikarya</taxon>
        <taxon>Basidiomycota</taxon>
        <taxon>Agaricomycotina</taxon>
        <taxon>Agaricomycetes</taxon>
        <taxon>Polyporales</taxon>
        <taxon>Adustoporiaceae</taxon>
        <taxon>Rhodonia</taxon>
    </lineage>
</organism>
<feature type="signal peptide" evidence="2">
    <location>
        <begin position="1"/>
        <end position="26"/>
    </location>
</feature>
<comment type="caution">
    <text evidence="3">The sequence shown here is derived from an EMBL/GenBank/DDBJ whole genome shotgun (WGS) entry which is preliminary data.</text>
</comment>
<feature type="chain" id="PRO_5034135314" description="Secreted protein" evidence="2">
    <location>
        <begin position="27"/>
        <end position="214"/>
    </location>
</feature>
<reference evidence="3" key="1">
    <citation type="submission" date="2020-11" db="EMBL/GenBank/DDBJ databases">
        <authorList>
            <person name="Koelle M."/>
            <person name="Horta M.A.C."/>
            <person name="Nowrousian M."/>
            <person name="Ohm R.A."/>
            <person name="Benz P."/>
            <person name="Pilgard A."/>
        </authorList>
    </citation>
    <scope>NUCLEOTIDE SEQUENCE</scope>
    <source>
        <strain evidence="3">FPRL280</strain>
    </source>
</reference>
<proteinExistence type="predicted"/>
<reference evidence="3" key="2">
    <citation type="journal article" name="Front. Microbiol.">
        <title>Degradative Capacity of Two Strains of Rhodonia placenta: From Phenotype to Genotype.</title>
        <authorList>
            <person name="Kolle M."/>
            <person name="Horta M.A.C."/>
            <person name="Nowrousian M."/>
            <person name="Ohm R.A."/>
            <person name="Benz J.P."/>
            <person name="Pilgard A."/>
        </authorList>
    </citation>
    <scope>NUCLEOTIDE SEQUENCE</scope>
    <source>
        <strain evidence="3">FPRL280</strain>
    </source>
</reference>
<dbReference type="AlphaFoldDB" id="A0A8H7TZM4"/>
<evidence type="ECO:0000256" key="1">
    <source>
        <dbReference type="SAM" id="MobiDB-lite"/>
    </source>
</evidence>
<dbReference type="Proteomes" id="UP000639403">
    <property type="component" value="Unassembled WGS sequence"/>
</dbReference>
<evidence type="ECO:0000313" key="4">
    <source>
        <dbReference type="Proteomes" id="UP000639403"/>
    </source>
</evidence>
<dbReference type="EMBL" id="JADOXO010000275">
    <property type="protein sequence ID" value="KAF9807469.1"/>
    <property type="molecule type" value="Genomic_DNA"/>
</dbReference>
<feature type="region of interest" description="Disordered" evidence="1">
    <location>
        <begin position="171"/>
        <end position="214"/>
    </location>
</feature>
<evidence type="ECO:0000313" key="3">
    <source>
        <dbReference type="EMBL" id="KAF9807469.1"/>
    </source>
</evidence>
<feature type="compositionally biased region" description="Basic and acidic residues" evidence="1">
    <location>
        <begin position="176"/>
        <end position="191"/>
    </location>
</feature>
<evidence type="ECO:0000256" key="2">
    <source>
        <dbReference type="SAM" id="SignalP"/>
    </source>
</evidence>
<name>A0A8H7TZM4_9APHY</name>
<accession>A0A8H7TZM4</accession>
<sequence length="214" mass="23701">MTALHPSPALFIYFLPLPLSALRTHARTLPCPRHATRPRRVRNAAARVASRNTRATHISAGALAWASRRDALHPRTRRASVHGESVHGRTRARPHPVLRFVCATRAVVRLETHPQRSTQAGVAPADLRCAGREYARARARRRVAIGGSGNRDVDGNVSRARVYISARHPPGLLVRRGGDSERRAERRESTHGKTRAFCTRDAAHGLGRSREKDT</sequence>